<sequence length="48" mass="5456">MFDIRVSFLLDVSVNDELGFSILHDDSVIIISKDDDKEVEDDNGEVKE</sequence>
<protein>
    <submittedName>
        <fullName evidence="1">Uncharacterized protein</fullName>
    </submittedName>
</protein>
<organism evidence="1 2">
    <name type="scientific">Schistosoma mattheei</name>
    <dbReference type="NCBI Taxonomy" id="31246"/>
    <lineage>
        <taxon>Eukaryota</taxon>
        <taxon>Metazoa</taxon>
        <taxon>Spiralia</taxon>
        <taxon>Lophotrochozoa</taxon>
        <taxon>Platyhelminthes</taxon>
        <taxon>Trematoda</taxon>
        <taxon>Digenea</taxon>
        <taxon>Strigeidida</taxon>
        <taxon>Schistosomatoidea</taxon>
        <taxon>Schistosomatidae</taxon>
        <taxon>Schistosoma</taxon>
    </lineage>
</organism>
<proteinExistence type="predicted"/>
<keyword evidence="2" id="KW-1185">Reference proteome</keyword>
<evidence type="ECO:0000313" key="1">
    <source>
        <dbReference type="EMBL" id="VDP49702.1"/>
    </source>
</evidence>
<dbReference type="Proteomes" id="UP000269396">
    <property type="component" value="Unassembled WGS sequence"/>
</dbReference>
<reference evidence="1 2" key="1">
    <citation type="submission" date="2018-11" db="EMBL/GenBank/DDBJ databases">
        <authorList>
            <consortium name="Pathogen Informatics"/>
        </authorList>
    </citation>
    <scope>NUCLEOTIDE SEQUENCE [LARGE SCALE GENOMIC DNA]</scope>
    <source>
        <strain>Denwood</strain>
        <strain evidence="2">Zambia</strain>
    </source>
</reference>
<evidence type="ECO:0000313" key="2">
    <source>
        <dbReference type="Proteomes" id="UP000269396"/>
    </source>
</evidence>
<gene>
    <name evidence="1" type="ORF">SMTD_LOCUS9403</name>
</gene>
<dbReference type="EMBL" id="UZAL01029677">
    <property type="protein sequence ID" value="VDP49702.1"/>
    <property type="molecule type" value="Genomic_DNA"/>
</dbReference>
<name>A0A3P8DEC0_9TREM</name>
<dbReference type="AlphaFoldDB" id="A0A3P8DEC0"/>
<accession>A0A3P8DEC0</accession>